<geneLocation type="plasmid" evidence="1">
    <name>unnamed2</name>
</geneLocation>
<dbReference type="EMBL" id="CP033971">
    <property type="protein sequence ID" value="AZG17118.1"/>
    <property type="molecule type" value="Genomic_DNA"/>
</dbReference>
<gene>
    <name evidence="1" type="ORF">EHF44_26950</name>
</gene>
<accession>A0A3G8H9T6</accession>
<organism evidence="1 2">
    <name type="scientific">Cupriavidus pauculus</name>
    <dbReference type="NCBI Taxonomy" id="82633"/>
    <lineage>
        <taxon>Bacteria</taxon>
        <taxon>Pseudomonadati</taxon>
        <taxon>Pseudomonadota</taxon>
        <taxon>Betaproteobacteria</taxon>
        <taxon>Burkholderiales</taxon>
        <taxon>Burkholderiaceae</taxon>
        <taxon>Cupriavidus</taxon>
    </lineage>
</organism>
<reference evidence="2" key="1">
    <citation type="submission" date="2018-11" db="EMBL/GenBank/DDBJ databases">
        <title>FDA dAtabase for Regulatory Grade micrObial Sequences (FDA-ARGOS): Supporting development and validation of Infectious Disease Dx tests.</title>
        <authorList>
            <person name="Goldberg B."/>
            <person name="Campos J."/>
            <person name="Tallon L."/>
            <person name="Sadzewicz L."/>
            <person name="Zhao X."/>
            <person name="Vavikolanu K."/>
            <person name="Mehta A."/>
            <person name="Aluvathingal J."/>
            <person name="Nadendla S."/>
            <person name="Geyer C."/>
            <person name="Nandy P."/>
            <person name="Yan Y."/>
            <person name="Sichtig H."/>
        </authorList>
    </citation>
    <scope>NUCLEOTIDE SEQUENCE [LARGE SCALE GENOMIC DNA]</scope>
    <source>
        <strain evidence="2">FDAARGOS_614</strain>
        <plasmid evidence="2">unnamed2</plasmid>
    </source>
</reference>
<dbReference type="Proteomes" id="UP000270411">
    <property type="component" value="Plasmid unnamed2"/>
</dbReference>
<dbReference type="OrthoDB" id="8965150at2"/>
<dbReference type="AlphaFoldDB" id="A0A3G8H9T6"/>
<protein>
    <submittedName>
        <fullName evidence="1">Uncharacterized protein</fullName>
    </submittedName>
</protein>
<proteinExistence type="predicted"/>
<sequence>MNIEAENQRILSGEAQRLAEHLDGTAEQLLALAFAGYHAWTRNRRLHFPESRRHTLLLEILRYCADEHLLECPPLELSRVEAVEQAMDAYYPRYARLRRAPRSGRPPLHLQADRVAKRR</sequence>
<dbReference type="RefSeq" id="WP_124686847.1">
    <property type="nucleotide sequence ID" value="NZ_CP033971.1"/>
</dbReference>
<evidence type="ECO:0000313" key="1">
    <source>
        <dbReference type="EMBL" id="AZG17118.1"/>
    </source>
</evidence>
<keyword evidence="1" id="KW-0614">Plasmid</keyword>
<evidence type="ECO:0000313" key="2">
    <source>
        <dbReference type="Proteomes" id="UP000270411"/>
    </source>
</evidence>
<dbReference type="KEGG" id="cpau:EHF44_26950"/>
<name>A0A3G8H9T6_9BURK</name>